<evidence type="ECO:0000313" key="2">
    <source>
        <dbReference type="EMBL" id="GMF49812.1"/>
    </source>
</evidence>
<dbReference type="AlphaFoldDB" id="A0A9W6Y0Y4"/>
<dbReference type="Proteomes" id="UP001165121">
    <property type="component" value="Unassembled WGS sequence"/>
</dbReference>
<accession>A0A9W6Y0Y4</accession>
<feature type="region of interest" description="Disordered" evidence="1">
    <location>
        <begin position="122"/>
        <end position="171"/>
    </location>
</feature>
<evidence type="ECO:0000313" key="3">
    <source>
        <dbReference type="Proteomes" id="UP001165121"/>
    </source>
</evidence>
<dbReference type="EMBL" id="BSXT01002596">
    <property type="protein sequence ID" value="GMF49812.1"/>
    <property type="molecule type" value="Genomic_DNA"/>
</dbReference>
<comment type="caution">
    <text evidence="2">The sequence shown here is derived from an EMBL/GenBank/DDBJ whole genome shotgun (WGS) entry which is preliminary data.</text>
</comment>
<gene>
    <name evidence="2" type="ORF">Pfra01_001974200</name>
</gene>
<keyword evidence="3" id="KW-1185">Reference proteome</keyword>
<reference evidence="2" key="1">
    <citation type="submission" date="2023-04" db="EMBL/GenBank/DDBJ databases">
        <title>Phytophthora fragariaefolia NBRC 109709.</title>
        <authorList>
            <person name="Ichikawa N."/>
            <person name="Sato H."/>
            <person name="Tonouchi N."/>
        </authorList>
    </citation>
    <scope>NUCLEOTIDE SEQUENCE</scope>
    <source>
        <strain evidence="2">NBRC 109709</strain>
    </source>
</reference>
<sequence length="171" mass="19313">MGDKDRVQYIYDKIDGLDELKLRPCVRRNGNVKQSIKAYLGPGMKIFNDAGSEMKNQTRAFKQIDWSWTLNYVISEVGNGARALNHQIGRETKAEKQNLYAIRLKTIYDVLRVVDPIQAQEQEDLSKLPPSSFETPDQRDKNSSNIISPAKKDFVFEPPAGNGLTGRGLRG</sequence>
<name>A0A9W6Y0Y4_9STRA</name>
<organism evidence="2 3">
    <name type="scientific">Phytophthora fragariaefolia</name>
    <dbReference type="NCBI Taxonomy" id="1490495"/>
    <lineage>
        <taxon>Eukaryota</taxon>
        <taxon>Sar</taxon>
        <taxon>Stramenopiles</taxon>
        <taxon>Oomycota</taxon>
        <taxon>Peronosporomycetes</taxon>
        <taxon>Peronosporales</taxon>
        <taxon>Peronosporaceae</taxon>
        <taxon>Phytophthora</taxon>
    </lineage>
</organism>
<evidence type="ECO:0000256" key="1">
    <source>
        <dbReference type="SAM" id="MobiDB-lite"/>
    </source>
</evidence>
<proteinExistence type="predicted"/>
<protein>
    <submittedName>
        <fullName evidence="2">Unnamed protein product</fullName>
    </submittedName>
</protein>